<comment type="caution">
    <text evidence="4">The sequence shown here is derived from an EMBL/GenBank/DDBJ whole genome shotgun (WGS) entry which is preliminary data.</text>
</comment>
<reference evidence="4 5" key="1">
    <citation type="journal article" date="2024" name="IMA Fungus">
        <title>IMA Genome - F19 : A genome assembly and annotation guide to empower mycologists, including annotated draft genome sequences of Ceratocystis pirilliformis, Diaporthe australafricana, Fusarium ophioides, Paecilomyces lecythidis, and Sporothrix stenoceras.</title>
        <authorList>
            <person name="Aylward J."/>
            <person name="Wilson A.M."/>
            <person name="Visagie C.M."/>
            <person name="Spraker J."/>
            <person name="Barnes I."/>
            <person name="Buitendag C."/>
            <person name="Ceriani C."/>
            <person name="Del Mar Angel L."/>
            <person name="du Plessis D."/>
            <person name="Fuchs T."/>
            <person name="Gasser K."/>
            <person name="Kramer D."/>
            <person name="Li W."/>
            <person name="Munsamy K."/>
            <person name="Piso A."/>
            <person name="Price J.L."/>
            <person name="Sonnekus B."/>
            <person name="Thomas C."/>
            <person name="van der Nest A."/>
            <person name="van Dijk A."/>
            <person name="van Heerden A."/>
            <person name="van Vuuren N."/>
            <person name="Yilmaz N."/>
            <person name="Duong T.A."/>
            <person name="van der Merwe N.A."/>
            <person name="Wingfield M.J."/>
            <person name="Wingfield B.D."/>
        </authorList>
    </citation>
    <scope>NUCLEOTIDE SEQUENCE [LARGE SCALE GENOMIC DNA]</scope>
    <source>
        <strain evidence="4 5">CMW 18167</strain>
    </source>
</reference>
<comment type="similarity">
    <text evidence="1">Belongs to the glycosyl hydrolase 13 family.</text>
</comment>
<organism evidence="4 5">
    <name type="scientific">Paecilomyces lecythidis</name>
    <dbReference type="NCBI Taxonomy" id="3004212"/>
    <lineage>
        <taxon>Eukaryota</taxon>
        <taxon>Fungi</taxon>
        <taxon>Dikarya</taxon>
        <taxon>Ascomycota</taxon>
        <taxon>Pezizomycotina</taxon>
        <taxon>Eurotiomycetes</taxon>
        <taxon>Eurotiomycetidae</taxon>
        <taxon>Eurotiales</taxon>
        <taxon>Thermoascaceae</taxon>
        <taxon>Paecilomyces</taxon>
    </lineage>
</organism>
<proteinExistence type="inferred from homology"/>
<evidence type="ECO:0000256" key="1">
    <source>
        <dbReference type="ARBA" id="ARBA00008061"/>
    </source>
</evidence>
<dbReference type="SUPFAM" id="SSF51445">
    <property type="entry name" value="(Trans)glycosidases"/>
    <property type="match status" value="1"/>
</dbReference>
<keyword evidence="2" id="KW-0462">Maltose metabolism</keyword>
<dbReference type="InterPro" id="IPR006047">
    <property type="entry name" value="GH13_cat_dom"/>
</dbReference>
<dbReference type="SUPFAM" id="SSF51011">
    <property type="entry name" value="Glycosyl hydrolase domain"/>
    <property type="match status" value="1"/>
</dbReference>
<dbReference type="Pfam" id="PF00128">
    <property type="entry name" value="Alpha-amylase"/>
    <property type="match status" value="1"/>
</dbReference>
<dbReference type="PANTHER" id="PTHR10357:SF232">
    <property type="entry name" value="GLYCOSYL HYDROLASE FAMILY 13 CATALYTIC DOMAIN-CONTAINING PROTEIN"/>
    <property type="match status" value="1"/>
</dbReference>
<accession>A0ABR3X5N8</accession>
<dbReference type="SMART" id="SM00642">
    <property type="entry name" value="Aamy"/>
    <property type="match status" value="1"/>
</dbReference>
<dbReference type="InterPro" id="IPR013780">
    <property type="entry name" value="Glyco_hydro_b"/>
</dbReference>
<dbReference type="Gene3D" id="3.20.20.80">
    <property type="entry name" value="Glycosidases"/>
    <property type="match status" value="1"/>
</dbReference>
<dbReference type="PANTHER" id="PTHR10357">
    <property type="entry name" value="ALPHA-AMYLASE FAMILY MEMBER"/>
    <property type="match status" value="1"/>
</dbReference>
<protein>
    <recommendedName>
        <fullName evidence="3">Glycosyl hydrolase family 13 catalytic domain-containing protein</fullName>
    </recommendedName>
</protein>
<dbReference type="Proteomes" id="UP001583193">
    <property type="component" value="Unassembled WGS sequence"/>
</dbReference>
<dbReference type="Gene3D" id="3.90.400.10">
    <property type="entry name" value="Oligo-1,6-glucosidase, Domain 2"/>
    <property type="match status" value="1"/>
</dbReference>
<feature type="domain" description="Glycosyl hydrolase family 13 catalytic" evidence="3">
    <location>
        <begin position="19"/>
        <end position="450"/>
    </location>
</feature>
<sequence>MALSNYTSPKWWKEVIVYQIYPASFKSSKPANEANGWGDVRGIIEKVPYLKALGVDVVWTSPIYKSPQADMGYDIADYKTIDSRYGSLADVDELIKTLNDNDMKLMMDLVVTHTSNQHDWFIQSAESKDSPKRDWYIWKPPRGYDSTGRPIPPNNWAQILNDSSSAWTWEKKTREFYLTLHTSQQVDLNWENPEVVAAVHDVMHFWLSRGVAGFRMDVINLISKDQSFPDAPVIDPSCEFQPGEKFYTNGPRFHEFMHGIYESVLSKYDTITVGEAPYVTEMSEIIKTVGSTAKELNMIFTFDHMEIEDIKTKGESKWSLRDWKLSELKTIISGWQKKMIQWDGWNAIFFECHDQARSVSRYTDDSDEFRERGAKLLALMESTLGGTVYLYQGQEIGMRNFPPEWDPDVDYKDVESINFWQKMKKLYPAGSKELKEARELLQKKARDHARTPMQWSDEPNAGFTVPGVTPWMRVNDDYRTVNVKAQIEFVGQDLSVWQYWQQALQVRKSHKDVFVYGEFEDVDFGNEQVYAYLRTGARSKERWLVAMNWTGNDVVWEVPACIEVDEVVSSSLQATTVREDGTKVKLQAWEGVLARCK</sequence>
<dbReference type="CDD" id="cd11333">
    <property type="entry name" value="AmyAc_SI_OligoGlu_DGase"/>
    <property type="match status" value="1"/>
</dbReference>
<dbReference type="InterPro" id="IPR017853">
    <property type="entry name" value="GH"/>
</dbReference>
<evidence type="ECO:0000256" key="2">
    <source>
        <dbReference type="ARBA" id="ARBA00026248"/>
    </source>
</evidence>
<dbReference type="Gene3D" id="2.60.40.1180">
    <property type="entry name" value="Golgi alpha-mannosidase II"/>
    <property type="match status" value="1"/>
</dbReference>
<evidence type="ECO:0000313" key="5">
    <source>
        <dbReference type="Proteomes" id="UP001583193"/>
    </source>
</evidence>
<gene>
    <name evidence="4" type="ORF">Plec18167_007251</name>
</gene>
<keyword evidence="5" id="KW-1185">Reference proteome</keyword>
<dbReference type="EMBL" id="JAVDPF010000029">
    <property type="protein sequence ID" value="KAL1870945.1"/>
    <property type="molecule type" value="Genomic_DNA"/>
</dbReference>
<dbReference type="InterPro" id="IPR045857">
    <property type="entry name" value="O16G_dom_2"/>
</dbReference>
<name>A0ABR3X5N8_9EURO</name>
<evidence type="ECO:0000313" key="4">
    <source>
        <dbReference type="EMBL" id="KAL1870945.1"/>
    </source>
</evidence>
<evidence type="ECO:0000259" key="3">
    <source>
        <dbReference type="SMART" id="SM00642"/>
    </source>
</evidence>